<sequence length="146" mass="15686">MRILLAASALAVLMSPAAASATSWYRVAVGDTTVMYVDLDSFKNVGGNIEVLTQSVYAKPLDGDIYAAQVRTVYHCSAGYFRTTEYSYIDEDGNIFLTEASVTINEKKTAKPGSINQGAFDFVCKGVGGTRISDDPMDDAYAELGL</sequence>
<feature type="chain" id="PRO_5047501767" evidence="1">
    <location>
        <begin position="20"/>
        <end position="146"/>
    </location>
</feature>
<comment type="caution">
    <text evidence="3">The sequence shown here is derived from an EMBL/GenBank/DDBJ whole genome shotgun (WGS) entry which is preliminary data.</text>
</comment>
<dbReference type="Proteomes" id="UP001596977">
    <property type="component" value="Unassembled WGS sequence"/>
</dbReference>
<evidence type="ECO:0000259" key="2">
    <source>
        <dbReference type="Pfam" id="PF16747"/>
    </source>
</evidence>
<feature type="signal peptide" evidence="1">
    <location>
        <begin position="1"/>
        <end position="19"/>
    </location>
</feature>
<keyword evidence="1" id="KW-0732">Signal</keyword>
<name>A0ABW3H785_9SPHN</name>
<protein>
    <submittedName>
        <fullName evidence="3">Surface-adhesin E family protein</fullName>
    </submittedName>
</protein>
<evidence type="ECO:0000313" key="4">
    <source>
        <dbReference type="Proteomes" id="UP001596977"/>
    </source>
</evidence>
<organism evidence="3 4">
    <name type="scientific">Sphingomonas canadensis</name>
    <dbReference type="NCBI Taxonomy" id="1219257"/>
    <lineage>
        <taxon>Bacteria</taxon>
        <taxon>Pseudomonadati</taxon>
        <taxon>Pseudomonadota</taxon>
        <taxon>Alphaproteobacteria</taxon>
        <taxon>Sphingomonadales</taxon>
        <taxon>Sphingomonadaceae</taxon>
        <taxon>Sphingomonas</taxon>
    </lineage>
</organism>
<dbReference type="RefSeq" id="WP_264943618.1">
    <property type="nucleotide sequence ID" value="NZ_JAPDRA010000003.1"/>
</dbReference>
<dbReference type="Pfam" id="PF16747">
    <property type="entry name" value="Adhesin_E"/>
    <property type="match status" value="1"/>
</dbReference>
<dbReference type="EMBL" id="JBHTJG010000003">
    <property type="protein sequence ID" value="MFD0946245.1"/>
    <property type="molecule type" value="Genomic_DNA"/>
</dbReference>
<evidence type="ECO:0000313" key="3">
    <source>
        <dbReference type="EMBL" id="MFD0946245.1"/>
    </source>
</evidence>
<keyword evidence="4" id="KW-1185">Reference proteome</keyword>
<accession>A0ABW3H785</accession>
<dbReference type="InterPro" id="IPR031939">
    <property type="entry name" value="Adhesin_E-like"/>
</dbReference>
<gene>
    <name evidence="3" type="ORF">ACFQ1E_07855</name>
</gene>
<evidence type="ECO:0000256" key="1">
    <source>
        <dbReference type="SAM" id="SignalP"/>
    </source>
</evidence>
<proteinExistence type="predicted"/>
<reference evidence="4" key="1">
    <citation type="journal article" date="2019" name="Int. J. Syst. Evol. Microbiol.">
        <title>The Global Catalogue of Microorganisms (GCM) 10K type strain sequencing project: providing services to taxonomists for standard genome sequencing and annotation.</title>
        <authorList>
            <consortium name="The Broad Institute Genomics Platform"/>
            <consortium name="The Broad Institute Genome Sequencing Center for Infectious Disease"/>
            <person name="Wu L."/>
            <person name="Ma J."/>
        </authorList>
    </citation>
    <scope>NUCLEOTIDE SEQUENCE [LARGE SCALE GENOMIC DNA]</scope>
    <source>
        <strain evidence="4">CCUG 62982</strain>
    </source>
</reference>
<feature type="domain" description="Surface-adhesin protein E-like" evidence="2">
    <location>
        <begin position="24"/>
        <end position="125"/>
    </location>
</feature>